<gene>
    <name evidence="2" type="ORF">C7I85_11110</name>
</gene>
<evidence type="ECO:0000313" key="3">
    <source>
        <dbReference type="Proteomes" id="UP000240653"/>
    </source>
</evidence>
<evidence type="ECO:0000313" key="2">
    <source>
        <dbReference type="EMBL" id="PSJ61580.1"/>
    </source>
</evidence>
<dbReference type="InterPro" id="IPR010234">
    <property type="entry name" value="Phasin_subfam-2"/>
</dbReference>
<protein>
    <submittedName>
        <fullName evidence="2">Phasin</fullName>
    </submittedName>
</protein>
<dbReference type="EMBL" id="PXYL01000004">
    <property type="protein sequence ID" value="PSJ61580.1"/>
    <property type="molecule type" value="Genomic_DNA"/>
</dbReference>
<reference evidence="2 3" key="1">
    <citation type="submission" date="2018-03" db="EMBL/GenBank/DDBJ databases">
        <title>The draft genome of Mesorhizobium soli JCM 19897.</title>
        <authorList>
            <person name="Li L."/>
            <person name="Liu L."/>
            <person name="Liang L."/>
            <person name="Wang T."/>
            <person name="Zhang X."/>
        </authorList>
    </citation>
    <scope>NUCLEOTIDE SEQUENCE [LARGE SCALE GENOMIC DNA]</scope>
    <source>
        <strain evidence="2 3">JCM 19897</strain>
    </source>
</reference>
<dbReference type="NCBIfam" id="TIGR01985">
    <property type="entry name" value="phasin_2"/>
    <property type="match status" value="1"/>
</dbReference>
<dbReference type="Proteomes" id="UP000240653">
    <property type="component" value="Unassembled WGS sequence"/>
</dbReference>
<keyword evidence="3" id="KW-1185">Reference proteome</keyword>
<dbReference type="AlphaFoldDB" id="A0A2P7SGH9"/>
<sequence>MSKTATKTAEFTENAEFPTFDASKATDQFRAFAEKGVEQSKEAYAKLKTGAEEAQKALETTFETARTAGGDLSLKTIATLRGNAEAGFAHLEALVGAKSLSELFELQTAFLRQRFEIAVEQAKDFQAVSTKAAEDVTKPFKDVFQKTLKDLKVA</sequence>
<dbReference type="Pfam" id="PF09361">
    <property type="entry name" value="Phasin_2"/>
    <property type="match status" value="1"/>
</dbReference>
<name>A0A2P7SGH9_9HYPH</name>
<dbReference type="OrthoDB" id="8479257at2"/>
<organism evidence="2 3">
    <name type="scientific">Pseudaminobacter soli</name>
    <name type="common">ex Li et al. 2025</name>
    <dbReference type="NCBI Taxonomy" id="1295366"/>
    <lineage>
        <taxon>Bacteria</taxon>
        <taxon>Pseudomonadati</taxon>
        <taxon>Pseudomonadota</taxon>
        <taxon>Alphaproteobacteria</taxon>
        <taxon>Hyphomicrobiales</taxon>
        <taxon>Phyllobacteriaceae</taxon>
        <taxon>Pseudaminobacter</taxon>
    </lineage>
</organism>
<proteinExistence type="predicted"/>
<comment type="caution">
    <text evidence="2">The sequence shown here is derived from an EMBL/GenBank/DDBJ whole genome shotgun (WGS) entry which is preliminary data.</text>
</comment>
<dbReference type="RefSeq" id="WP_106724012.1">
    <property type="nucleotide sequence ID" value="NZ_PXYL01000004.1"/>
</dbReference>
<accession>A0A2P7SGH9</accession>
<evidence type="ECO:0000259" key="1">
    <source>
        <dbReference type="Pfam" id="PF09361"/>
    </source>
</evidence>
<feature type="domain" description="Phasin" evidence="1">
    <location>
        <begin position="49"/>
        <end position="142"/>
    </location>
</feature>
<dbReference type="InterPro" id="IPR018968">
    <property type="entry name" value="Phasin"/>
</dbReference>